<dbReference type="GO" id="GO:0016926">
    <property type="term" value="P:protein desumoylation"/>
    <property type="evidence" value="ECO:0007669"/>
    <property type="project" value="UniProtKB-ARBA"/>
</dbReference>
<evidence type="ECO:0000256" key="1">
    <source>
        <dbReference type="ARBA" id="ARBA00005234"/>
    </source>
</evidence>
<organism evidence="6 7">
    <name type="scientific">Quercus rubra</name>
    <name type="common">Northern red oak</name>
    <name type="synonym">Quercus borealis</name>
    <dbReference type="NCBI Taxonomy" id="3512"/>
    <lineage>
        <taxon>Eukaryota</taxon>
        <taxon>Viridiplantae</taxon>
        <taxon>Streptophyta</taxon>
        <taxon>Embryophyta</taxon>
        <taxon>Tracheophyta</taxon>
        <taxon>Spermatophyta</taxon>
        <taxon>Magnoliopsida</taxon>
        <taxon>eudicotyledons</taxon>
        <taxon>Gunneridae</taxon>
        <taxon>Pentapetalae</taxon>
        <taxon>rosids</taxon>
        <taxon>fabids</taxon>
        <taxon>Fagales</taxon>
        <taxon>Fagaceae</taxon>
        <taxon>Quercus</taxon>
    </lineage>
</organism>
<dbReference type="InterPro" id="IPR003653">
    <property type="entry name" value="Peptidase_C48_C"/>
</dbReference>
<evidence type="ECO:0000313" key="6">
    <source>
        <dbReference type="EMBL" id="KAK4606129.1"/>
    </source>
</evidence>
<dbReference type="InterPro" id="IPR038765">
    <property type="entry name" value="Papain-like_cys_pep_sf"/>
</dbReference>
<accession>A0AAN7JCG3</accession>
<dbReference type="Pfam" id="PF02902">
    <property type="entry name" value="Peptidase_C48"/>
    <property type="match status" value="1"/>
</dbReference>
<comment type="caution">
    <text evidence="6">The sequence shown here is derived from an EMBL/GenBank/DDBJ whole genome shotgun (WGS) entry which is preliminary data.</text>
</comment>
<evidence type="ECO:0000256" key="4">
    <source>
        <dbReference type="ARBA" id="ARBA00022807"/>
    </source>
</evidence>
<dbReference type="GO" id="GO:0006508">
    <property type="term" value="P:proteolysis"/>
    <property type="evidence" value="ECO:0007669"/>
    <property type="project" value="UniProtKB-KW"/>
</dbReference>
<proteinExistence type="inferred from homology"/>
<dbReference type="Proteomes" id="UP001324115">
    <property type="component" value="Unassembled WGS sequence"/>
</dbReference>
<evidence type="ECO:0000256" key="3">
    <source>
        <dbReference type="ARBA" id="ARBA00022801"/>
    </source>
</evidence>
<sequence length="149" mass="17680">MKELFRRKSAYKVKVLTWTQKDIFSKKYVLVPIVCWRHWSLLIFCHSGESTKSETRTPCMLLLDSLEKADPRQLEPDVRKFVPQQRNGEECGSFVLYFINLFMESAPEDFSTQHLPYFMKDNWFTPEGLKNFCEKIESLKEKSDVDELL</sequence>
<protein>
    <recommendedName>
        <fullName evidence="5">Ubiquitin-like protease family profile domain-containing protein</fullName>
    </recommendedName>
</protein>
<keyword evidence="4" id="KW-0788">Thiol protease</keyword>
<evidence type="ECO:0000259" key="5">
    <source>
        <dbReference type="PROSITE" id="PS50600"/>
    </source>
</evidence>
<keyword evidence="7" id="KW-1185">Reference proteome</keyword>
<dbReference type="SUPFAM" id="SSF54001">
    <property type="entry name" value="Cysteine proteinases"/>
    <property type="match status" value="1"/>
</dbReference>
<dbReference type="GO" id="GO:0008234">
    <property type="term" value="F:cysteine-type peptidase activity"/>
    <property type="evidence" value="ECO:0007669"/>
    <property type="project" value="UniProtKB-KW"/>
</dbReference>
<keyword evidence="2" id="KW-0645">Protease</keyword>
<comment type="similarity">
    <text evidence="1">Belongs to the peptidase C48 family.</text>
</comment>
<dbReference type="PROSITE" id="PS50600">
    <property type="entry name" value="ULP_PROTEASE"/>
    <property type="match status" value="1"/>
</dbReference>
<dbReference type="AlphaFoldDB" id="A0AAN7JCG3"/>
<dbReference type="PANTHER" id="PTHR46915:SF6">
    <property type="entry name" value="CYSTEINE PROTEINASES SUPERFAMILY PROTEIN"/>
    <property type="match status" value="1"/>
</dbReference>
<dbReference type="Gene3D" id="3.40.395.10">
    <property type="entry name" value="Adenoviral Proteinase, Chain A"/>
    <property type="match status" value="1"/>
</dbReference>
<evidence type="ECO:0000313" key="7">
    <source>
        <dbReference type="Proteomes" id="UP001324115"/>
    </source>
</evidence>
<dbReference type="EMBL" id="JAXUIC010000001">
    <property type="protein sequence ID" value="KAK4606129.1"/>
    <property type="molecule type" value="Genomic_DNA"/>
</dbReference>
<keyword evidence="3" id="KW-0378">Hydrolase</keyword>
<feature type="domain" description="Ubiquitin-like protease family profile" evidence="5">
    <location>
        <begin position="1"/>
        <end position="102"/>
    </location>
</feature>
<reference evidence="6 7" key="1">
    <citation type="journal article" date="2023" name="G3 (Bethesda)">
        <title>A haplotype-resolved chromosome-scale genome for Quercus rubra L. provides insights into the genetics of adaptive traits for red oak species.</title>
        <authorList>
            <person name="Kapoor B."/>
            <person name="Jenkins J."/>
            <person name="Schmutz J."/>
            <person name="Zhebentyayeva T."/>
            <person name="Kuelheim C."/>
            <person name="Coggeshall M."/>
            <person name="Heim C."/>
            <person name="Lasky J.R."/>
            <person name="Leites L."/>
            <person name="Islam-Faridi N."/>
            <person name="Romero-Severson J."/>
            <person name="DeLeo V.L."/>
            <person name="Lucas S.M."/>
            <person name="Lazic D."/>
            <person name="Gailing O."/>
            <person name="Carlson J."/>
            <person name="Staton M."/>
        </authorList>
    </citation>
    <scope>NUCLEOTIDE SEQUENCE [LARGE SCALE GENOMIC DNA]</scope>
    <source>
        <strain evidence="6">Pseudo-F2</strain>
    </source>
</reference>
<evidence type="ECO:0000256" key="2">
    <source>
        <dbReference type="ARBA" id="ARBA00022670"/>
    </source>
</evidence>
<name>A0AAN7JCG3_QUERU</name>
<dbReference type="PANTHER" id="PTHR46915">
    <property type="entry name" value="UBIQUITIN-LIKE PROTEASE 4-RELATED"/>
    <property type="match status" value="1"/>
</dbReference>
<gene>
    <name evidence="6" type="ORF">RGQ29_000408</name>
</gene>